<dbReference type="InterPro" id="IPR051550">
    <property type="entry name" value="SCF-Subunits/Alg-Epimerases"/>
</dbReference>
<dbReference type="NCBIfam" id="TIGR03804">
    <property type="entry name" value="para_beta_helix"/>
    <property type="match status" value="1"/>
</dbReference>
<dbReference type="Gene3D" id="3.30.40.10">
    <property type="entry name" value="Zinc/RING finger domain, C3HC4 (zinc finger)"/>
    <property type="match status" value="2"/>
</dbReference>
<dbReference type="PANTHER" id="PTHR22990">
    <property type="entry name" value="F-BOX ONLY PROTEIN"/>
    <property type="match status" value="1"/>
</dbReference>
<dbReference type="Proteomes" id="UP001470230">
    <property type="component" value="Unassembled WGS sequence"/>
</dbReference>
<accession>A0ABR2JGH6</accession>
<evidence type="ECO:0000256" key="3">
    <source>
        <dbReference type="ARBA" id="ARBA00022786"/>
    </source>
</evidence>
<dbReference type="SMART" id="SM00184">
    <property type="entry name" value="RING"/>
    <property type="match status" value="2"/>
</dbReference>
<dbReference type="SMART" id="SM00710">
    <property type="entry name" value="PbH1"/>
    <property type="match status" value="10"/>
</dbReference>
<sequence length="574" mass="63707">MDFTVLLDESNSIANNATNEFTIIDPIIDKSTENLIISSPCKITSNCYTRIKCQKIQIKSPNVFLSNITLECSIEIEGISNFFISNCYFNPTNKLECVFSIQQSSNISIDHVTISGSSEVGIFIYGGSDVKINNLTISGSANSLIGMRKNSSLIIQKSTLQNSPGDCIDVGLQCNVQVCECHFLNVEHSVLLVSDSTFSFKDSDIDNCGKNCIVISNAKDFLVEKNDFKNGKISCISINDSKGVIRDNTFTKFEGNGILCSQRSNIQILNNQFFNLSFPAIGVRTKSKSIVSGNKIIKNEVNGISVRDTSDVMIQDNVIDDIVECGISVSDSENVKVIHNQFTNCRVTAIESYNKSNVYVCENEISHISKYAFLAYTSGYIKAEKNDISDVKLAMAKINFKGSGEFIENKVNSCQIQCECQTSSPFLFDKNGSFEGVTNDRERANKLSIKFDEYLVDANISKFCLKCHSKPHNCFLVDCGHNVYCKECAEQALKKKEVCPLCRWPIVDISVGFDTSNDDTCVICLTNKPNCIILPCGHMGVCADCLENWFKTKKCCPICRAEPCFHKEIVNNNI</sequence>
<dbReference type="InterPro" id="IPR006626">
    <property type="entry name" value="PbH1"/>
</dbReference>
<feature type="domain" description="RING-type" evidence="5">
    <location>
        <begin position="464"/>
        <end position="503"/>
    </location>
</feature>
<evidence type="ECO:0000313" key="6">
    <source>
        <dbReference type="EMBL" id="KAK8876593.1"/>
    </source>
</evidence>
<dbReference type="Pfam" id="PF13920">
    <property type="entry name" value="zf-C3HC4_3"/>
    <property type="match status" value="2"/>
</dbReference>
<comment type="caution">
    <text evidence="6">The sequence shown here is derived from an EMBL/GenBank/DDBJ whole genome shotgun (WGS) entry which is preliminary data.</text>
</comment>
<dbReference type="InterPro" id="IPR012334">
    <property type="entry name" value="Pectin_lyas_fold"/>
</dbReference>
<keyword evidence="3" id="KW-0833">Ubl conjugation pathway</keyword>
<keyword evidence="7" id="KW-1185">Reference proteome</keyword>
<gene>
    <name evidence="6" type="ORF">M9Y10_006811</name>
</gene>
<dbReference type="Pfam" id="PF13229">
    <property type="entry name" value="Beta_helix"/>
    <property type="match status" value="1"/>
</dbReference>
<evidence type="ECO:0000259" key="5">
    <source>
        <dbReference type="PROSITE" id="PS50089"/>
    </source>
</evidence>
<evidence type="ECO:0000256" key="1">
    <source>
        <dbReference type="ARBA" id="ARBA00004906"/>
    </source>
</evidence>
<proteinExistence type="predicted"/>
<evidence type="ECO:0000313" key="7">
    <source>
        <dbReference type="Proteomes" id="UP001470230"/>
    </source>
</evidence>
<name>A0ABR2JGH6_9EUKA</name>
<dbReference type="PANTHER" id="PTHR22990:SF15">
    <property type="entry name" value="F-BOX ONLY PROTEIN 10"/>
    <property type="match status" value="1"/>
</dbReference>
<evidence type="ECO:0000256" key="4">
    <source>
        <dbReference type="PROSITE-ProRule" id="PRU00175"/>
    </source>
</evidence>
<comment type="pathway">
    <text evidence="1">Protein modification; protein ubiquitination.</text>
</comment>
<dbReference type="SUPFAM" id="SSF51126">
    <property type="entry name" value="Pectin lyase-like"/>
    <property type="match status" value="2"/>
</dbReference>
<feature type="domain" description="RING-type" evidence="5">
    <location>
        <begin position="521"/>
        <end position="560"/>
    </location>
</feature>
<dbReference type="InterPro" id="IPR011050">
    <property type="entry name" value="Pectin_lyase_fold/virulence"/>
</dbReference>
<dbReference type="InterPro" id="IPR022441">
    <property type="entry name" value="Para_beta_helix_rpt-2"/>
</dbReference>
<dbReference type="EMBL" id="JAPFFF010000012">
    <property type="protein sequence ID" value="KAK8876593.1"/>
    <property type="molecule type" value="Genomic_DNA"/>
</dbReference>
<keyword evidence="4" id="KW-0863">Zinc-finger</keyword>
<keyword evidence="4" id="KW-0862">Zinc</keyword>
<dbReference type="Gene3D" id="2.160.20.10">
    <property type="entry name" value="Single-stranded right-handed beta-helix, Pectin lyase-like"/>
    <property type="match status" value="1"/>
</dbReference>
<dbReference type="PROSITE" id="PS50089">
    <property type="entry name" value="ZF_RING_2"/>
    <property type="match status" value="2"/>
</dbReference>
<dbReference type="InterPro" id="IPR039448">
    <property type="entry name" value="Beta_helix"/>
</dbReference>
<reference evidence="6 7" key="1">
    <citation type="submission" date="2024-04" db="EMBL/GenBank/DDBJ databases">
        <title>Tritrichomonas musculus Genome.</title>
        <authorList>
            <person name="Alves-Ferreira E."/>
            <person name="Grigg M."/>
            <person name="Lorenzi H."/>
            <person name="Galac M."/>
        </authorList>
    </citation>
    <scope>NUCLEOTIDE SEQUENCE [LARGE SCALE GENOMIC DNA]</scope>
    <source>
        <strain evidence="6 7">EAF2021</strain>
    </source>
</reference>
<protein>
    <recommendedName>
        <fullName evidence="5">RING-type domain-containing protein</fullName>
    </recommendedName>
</protein>
<keyword evidence="4" id="KW-0479">Metal-binding</keyword>
<evidence type="ECO:0000256" key="2">
    <source>
        <dbReference type="ARBA" id="ARBA00022737"/>
    </source>
</evidence>
<dbReference type="InterPro" id="IPR013083">
    <property type="entry name" value="Znf_RING/FYVE/PHD"/>
</dbReference>
<dbReference type="SUPFAM" id="SSF57850">
    <property type="entry name" value="RING/U-box"/>
    <property type="match status" value="2"/>
</dbReference>
<keyword evidence="2" id="KW-0677">Repeat</keyword>
<dbReference type="InterPro" id="IPR001841">
    <property type="entry name" value="Znf_RING"/>
</dbReference>
<organism evidence="6 7">
    <name type="scientific">Tritrichomonas musculus</name>
    <dbReference type="NCBI Taxonomy" id="1915356"/>
    <lineage>
        <taxon>Eukaryota</taxon>
        <taxon>Metamonada</taxon>
        <taxon>Parabasalia</taxon>
        <taxon>Tritrichomonadida</taxon>
        <taxon>Tritrichomonadidae</taxon>
        <taxon>Tritrichomonas</taxon>
    </lineage>
</organism>